<dbReference type="Pfam" id="PF04542">
    <property type="entry name" value="Sigma70_r2"/>
    <property type="match status" value="1"/>
</dbReference>
<comment type="similarity">
    <text evidence="1">Belongs to the sigma-70 factor family. ECF subfamily.</text>
</comment>
<name>A0ABP8NRB3_9BACT</name>
<dbReference type="SUPFAM" id="SSF88659">
    <property type="entry name" value="Sigma3 and sigma4 domains of RNA polymerase sigma factors"/>
    <property type="match status" value="1"/>
</dbReference>
<sequence>MSSDQESVDDEIVRRAAVGDRDAQREIYEVFSDRVYRITRRVVGESDASDVAQEAFLHLFAKLPSFRFESAFPTWLHRLVVNESLQHLRQRGRRVRNTKPLLEQDVARPEETSWCSDAAETLTKAMAMIEPELRLIFQLKEVDELSYAQIGEIVGIPEGTVGSRLNRARRELRDQLLKLGWEQ</sequence>
<comment type="caution">
    <text evidence="7">The sequence shown here is derived from an EMBL/GenBank/DDBJ whole genome shotgun (WGS) entry which is preliminary data.</text>
</comment>
<dbReference type="InterPro" id="IPR013324">
    <property type="entry name" value="RNA_pol_sigma_r3/r4-like"/>
</dbReference>
<evidence type="ECO:0000259" key="6">
    <source>
        <dbReference type="Pfam" id="PF08281"/>
    </source>
</evidence>
<evidence type="ECO:0000256" key="4">
    <source>
        <dbReference type="ARBA" id="ARBA00023163"/>
    </source>
</evidence>
<evidence type="ECO:0000259" key="5">
    <source>
        <dbReference type="Pfam" id="PF04542"/>
    </source>
</evidence>
<dbReference type="RefSeq" id="WP_345327553.1">
    <property type="nucleotide sequence ID" value="NZ_BAABGA010000107.1"/>
</dbReference>
<dbReference type="Gene3D" id="1.10.10.10">
    <property type="entry name" value="Winged helix-like DNA-binding domain superfamily/Winged helix DNA-binding domain"/>
    <property type="match status" value="1"/>
</dbReference>
<dbReference type="EMBL" id="BAABGA010000107">
    <property type="protein sequence ID" value="GAA4469778.1"/>
    <property type="molecule type" value="Genomic_DNA"/>
</dbReference>
<dbReference type="Pfam" id="PF08281">
    <property type="entry name" value="Sigma70_r4_2"/>
    <property type="match status" value="1"/>
</dbReference>
<evidence type="ECO:0000256" key="2">
    <source>
        <dbReference type="ARBA" id="ARBA00023015"/>
    </source>
</evidence>
<reference evidence="8" key="1">
    <citation type="journal article" date="2019" name="Int. J. Syst. Evol. Microbiol.">
        <title>The Global Catalogue of Microorganisms (GCM) 10K type strain sequencing project: providing services to taxonomists for standard genome sequencing and annotation.</title>
        <authorList>
            <consortium name="The Broad Institute Genomics Platform"/>
            <consortium name="The Broad Institute Genome Sequencing Center for Infectious Disease"/>
            <person name="Wu L."/>
            <person name="Ma J."/>
        </authorList>
    </citation>
    <scope>NUCLEOTIDE SEQUENCE [LARGE SCALE GENOMIC DNA]</scope>
    <source>
        <strain evidence="8">JCM 17759</strain>
    </source>
</reference>
<dbReference type="PANTHER" id="PTHR43133:SF46">
    <property type="entry name" value="RNA POLYMERASE SIGMA-70 FACTOR ECF SUBFAMILY"/>
    <property type="match status" value="1"/>
</dbReference>
<proteinExistence type="inferred from homology"/>
<evidence type="ECO:0000256" key="1">
    <source>
        <dbReference type="ARBA" id="ARBA00010641"/>
    </source>
</evidence>
<dbReference type="Gene3D" id="1.10.1740.10">
    <property type="match status" value="1"/>
</dbReference>
<keyword evidence="2" id="KW-0805">Transcription regulation</keyword>
<gene>
    <name evidence="7" type="primary">rpoE</name>
    <name evidence="7" type="ORF">GCM10023156_62300</name>
</gene>
<dbReference type="PANTHER" id="PTHR43133">
    <property type="entry name" value="RNA POLYMERASE ECF-TYPE SIGMA FACTO"/>
    <property type="match status" value="1"/>
</dbReference>
<organism evidence="7 8">
    <name type="scientific">Novipirellula rosea</name>
    <dbReference type="NCBI Taxonomy" id="1031540"/>
    <lineage>
        <taxon>Bacteria</taxon>
        <taxon>Pseudomonadati</taxon>
        <taxon>Planctomycetota</taxon>
        <taxon>Planctomycetia</taxon>
        <taxon>Pirellulales</taxon>
        <taxon>Pirellulaceae</taxon>
        <taxon>Novipirellula</taxon>
    </lineage>
</organism>
<protein>
    <submittedName>
        <fullName evidence="7">RNA polymerase sigma factor RpoE</fullName>
    </submittedName>
</protein>
<evidence type="ECO:0000256" key="3">
    <source>
        <dbReference type="ARBA" id="ARBA00023082"/>
    </source>
</evidence>
<dbReference type="InterPro" id="IPR013325">
    <property type="entry name" value="RNA_pol_sigma_r2"/>
</dbReference>
<evidence type="ECO:0000313" key="8">
    <source>
        <dbReference type="Proteomes" id="UP001500840"/>
    </source>
</evidence>
<dbReference type="CDD" id="cd06171">
    <property type="entry name" value="Sigma70_r4"/>
    <property type="match status" value="1"/>
</dbReference>
<dbReference type="InterPro" id="IPR036388">
    <property type="entry name" value="WH-like_DNA-bd_sf"/>
</dbReference>
<feature type="domain" description="RNA polymerase sigma-70 region 2" evidence="5">
    <location>
        <begin position="28"/>
        <end position="94"/>
    </location>
</feature>
<keyword evidence="3" id="KW-0731">Sigma factor</keyword>
<keyword evidence="4" id="KW-0804">Transcription</keyword>
<dbReference type="InterPro" id="IPR007627">
    <property type="entry name" value="RNA_pol_sigma70_r2"/>
</dbReference>
<evidence type="ECO:0000313" key="7">
    <source>
        <dbReference type="EMBL" id="GAA4469778.1"/>
    </source>
</evidence>
<dbReference type="SUPFAM" id="SSF88946">
    <property type="entry name" value="Sigma2 domain of RNA polymerase sigma factors"/>
    <property type="match status" value="1"/>
</dbReference>
<keyword evidence="8" id="KW-1185">Reference proteome</keyword>
<feature type="domain" description="RNA polymerase sigma factor 70 region 4 type 2" evidence="6">
    <location>
        <begin position="121"/>
        <end position="172"/>
    </location>
</feature>
<dbReference type="InterPro" id="IPR039425">
    <property type="entry name" value="RNA_pol_sigma-70-like"/>
</dbReference>
<dbReference type="NCBIfam" id="TIGR02937">
    <property type="entry name" value="sigma70-ECF"/>
    <property type="match status" value="1"/>
</dbReference>
<dbReference type="InterPro" id="IPR014284">
    <property type="entry name" value="RNA_pol_sigma-70_dom"/>
</dbReference>
<dbReference type="Proteomes" id="UP001500840">
    <property type="component" value="Unassembled WGS sequence"/>
</dbReference>
<dbReference type="InterPro" id="IPR013249">
    <property type="entry name" value="RNA_pol_sigma70_r4_t2"/>
</dbReference>
<accession>A0ABP8NRB3</accession>